<dbReference type="HOGENOM" id="CLU_036879_0_0_9"/>
<dbReference type="InterPro" id="IPR000515">
    <property type="entry name" value="MetI-like"/>
</dbReference>
<dbReference type="eggNOG" id="COG0601">
    <property type="taxonomic scope" value="Bacteria"/>
</dbReference>
<evidence type="ECO:0000259" key="14">
    <source>
        <dbReference type="PROSITE" id="PS50928"/>
    </source>
</evidence>
<dbReference type="NCBIfam" id="NF045470">
    <property type="entry name" value="Opp2B"/>
    <property type="match status" value="1"/>
</dbReference>
<dbReference type="RefSeq" id="WP_006903812.1">
    <property type="nucleotide sequence ID" value="NZ_JH976535.1"/>
</dbReference>
<dbReference type="Proteomes" id="UP000005710">
    <property type="component" value="Unassembled WGS sequence"/>
</dbReference>
<feature type="transmembrane region" description="Helical" evidence="13">
    <location>
        <begin position="135"/>
        <end position="162"/>
    </location>
</feature>
<dbReference type="SUPFAM" id="SSF161098">
    <property type="entry name" value="MetI-like"/>
    <property type="match status" value="1"/>
</dbReference>
<comment type="caution">
    <text evidence="15">The sequence shown here is derived from an EMBL/GenBank/DDBJ whole genome shotgun (WGS) entry which is preliminary data.</text>
</comment>
<reference evidence="15" key="2">
    <citation type="submission" date="2012-10" db="EMBL/GenBank/DDBJ databases">
        <title>Improved high-quality draft of Thermaerobacter subterraneus C21, DSM 13965.</title>
        <authorList>
            <consortium name="DOE Joint Genome Institute"/>
            <person name="Eisen J."/>
            <person name="Huntemann M."/>
            <person name="Wei C.-L."/>
            <person name="Han J."/>
            <person name="Detter J.C."/>
            <person name="Han C."/>
            <person name="Tapia R."/>
            <person name="Chen A."/>
            <person name="Kyrpides N."/>
            <person name="Mavromatis K."/>
            <person name="Markowitz V."/>
            <person name="Szeto E."/>
            <person name="Ivanova N."/>
            <person name="Mikhailova N."/>
            <person name="Ovchinnikova G."/>
            <person name="Pagani I."/>
            <person name="Pati A."/>
            <person name="Goodwin L."/>
            <person name="Nordberg H.P."/>
            <person name="Cantor M.N."/>
            <person name="Hua S.X."/>
            <person name="Woyke T."/>
            <person name="Eisen J."/>
            <person name="Klenk H.-P."/>
        </authorList>
    </citation>
    <scope>NUCLEOTIDE SEQUENCE [LARGE SCALE GENOMIC DNA]</scope>
    <source>
        <strain evidence="15">DSM 13965</strain>
    </source>
</reference>
<evidence type="ECO:0000256" key="4">
    <source>
        <dbReference type="ARBA" id="ARBA00022596"/>
    </source>
</evidence>
<dbReference type="CDD" id="cd06261">
    <property type="entry name" value="TM_PBP2"/>
    <property type="match status" value="1"/>
</dbReference>
<dbReference type="Pfam" id="PF00528">
    <property type="entry name" value="BPD_transp_1"/>
    <property type="match status" value="1"/>
</dbReference>
<keyword evidence="2 13" id="KW-0813">Transport</keyword>
<dbReference type="STRING" id="867903.ThesuDRAFT_01540"/>
<evidence type="ECO:0000256" key="6">
    <source>
        <dbReference type="ARBA" id="ARBA00022989"/>
    </source>
</evidence>
<proteinExistence type="inferred from homology"/>
<evidence type="ECO:0000256" key="7">
    <source>
        <dbReference type="ARBA" id="ARBA00023065"/>
    </source>
</evidence>
<keyword evidence="16" id="KW-1185">Reference proteome</keyword>
<gene>
    <name evidence="15" type="ORF">ThesuDRAFT_01540</name>
</gene>
<evidence type="ECO:0000313" key="16">
    <source>
        <dbReference type="Proteomes" id="UP000005710"/>
    </source>
</evidence>
<dbReference type="OrthoDB" id="9806409at2"/>
<evidence type="ECO:0000256" key="3">
    <source>
        <dbReference type="ARBA" id="ARBA00022475"/>
    </source>
</evidence>
<keyword evidence="4" id="KW-0533">Nickel</keyword>
<keyword evidence="8" id="KW-0921">Nickel transport</keyword>
<dbReference type="EMBL" id="AENY02000002">
    <property type="protein sequence ID" value="EKP95780.1"/>
    <property type="molecule type" value="Genomic_DNA"/>
</dbReference>
<evidence type="ECO:0000256" key="13">
    <source>
        <dbReference type="RuleBase" id="RU363032"/>
    </source>
</evidence>
<protein>
    <recommendedName>
        <fullName evidence="12">Nickel import system permease protein NikB</fullName>
    </recommendedName>
</protein>
<keyword evidence="6 13" id="KW-1133">Transmembrane helix</keyword>
<evidence type="ECO:0000313" key="15">
    <source>
        <dbReference type="EMBL" id="EKP95780.1"/>
    </source>
</evidence>
<dbReference type="PANTHER" id="PTHR43163">
    <property type="entry name" value="DIPEPTIDE TRANSPORT SYSTEM PERMEASE PROTEIN DPPB-RELATED"/>
    <property type="match status" value="1"/>
</dbReference>
<dbReference type="GO" id="GO:0015099">
    <property type="term" value="F:nickel cation transmembrane transporter activity"/>
    <property type="evidence" value="ECO:0007669"/>
    <property type="project" value="InterPro"/>
</dbReference>
<feature type="transmembrane region" description="Helical" evidence="13">
    <location>
        <begin position="174"/>
        <end position="193"/>
    </location>
</feature>
<organism evidence="15 16">
    <name type="scientific">Thermaerobacter subterraneus DSM 13965</name>
    <dbReference type="NCBI Taxonomy" id="867903"/>
    <lineage>
        <taxon>Bacteria</taxon>
        <taxon>Bacillati</taxon>
        <taxon>Bacillota</taxon>
        <taxon>Clostridia</taxon>
        <taxon>Eubacteriales</taxon>
        <taxon>Clostridiales Family XVII. Incertae Sedis</taxon>
        <taxon>Thermaerobacter</taxon>
    </lineage>
</organism>
<feature type="transmembrane region" description="Helical" evidence="13">
    <location>
        <begin position="274"/>
        <end position="293"/>
    </location>
</feature>
<keyword evidence="7" id="KW-0406">Ion transport</keyword>
<evidence type="ECO:0000256" key="5">
    <source>
        <dbReference type="ARBA" id="ARBA00022692"/>
    </source>
</evidence>
<dbReference type="Gene3D" id="1.10.3720.10">
    <property type="entry name" value="MetI-like"/>
    <property type="match status" value="1"/>
</dbReference>
<dbReference type="Pfam" id="PF19300">
    <property type="entry name" value="BPD_transp_1_N"/>
    <property type="match status" value="1"/>
</dbReference>
<evidence type="ECO:0000256" key="9">
    <source>
        <dbReference type="ARBA" id="ARBA00023136"/>
    </source>
</evidence>
<reference evidence="15" key="1">
    <citation type="submission" date="2010-10" db="EMBL/GenBank/DDBJ databases">
        <authorList>
            <consortium name="US DOE Joint Genome Institute (JGI-PGF)"/>
            <person name="Lucas S."/>
            <person name="Copeland A."/>
            <person name="Lapidus A."/>
            <person name="Bruce D."/>
            <person name="Goodwin L."/>
            <person name="Pitluck S."/>
            <person name="Kyrpides N."/>
            <person name="Mavromatis K."/>
            <person name="Detter J.C."/>
            <person name="Han C."/>
            <person name="Land M."/>
            <person name="Hauser L."/>
            <person name="Markowitz V."/>
            <person name="Cheng J.-F."/>
            <person name="Hugenholtz P."/>
            <person name="Woyke T."/>
            <person name="Wu D."/>
            <person name="Pukall R."/>
            <person name="Wahrenburg C."/>
            <person name="Brambilla E."/>
            <person name="Klenk H.-P."/>
            <person name="Eisen J.A."/>
        </authorList>
    </citation>
    <scope>NUCLEOTIDE SEQUENCE [LARGE SCALE GENOMIC DNA]</scope>
    <source>
        <strain evidence="15">DSM 13965</strain>
    </source>
</reference>
<accession>K6P402</accession>
<feature type="domain" description="ABC transmembrane type-1" evidence="14">
    <location>
        <begin position="96"/>
        <end position="293"/>
    </location>
</feature>
<dbReference type="GO" id="GO:0005886">
    <property type="term" value="C:plasma membrane"/>
    <property type="evidence" value="ECO:0007669"/>
    <property type="project" value="UniProtKB-SubCell"/>
</dbReference>
<evidence type="ECO:0000256" key="12">
    <source>
        <dbReference type="ARBA" id="ARBA00044774"/>
    </source>
</evidence>
<evidence type="ECO:0000256" key="8">
    <source>
        <dbReference type="ARBA" id="ARBA00023112"/>
    </source>
</evidence>
<name>K6P402_9FIRM</name>
<dbReference type="PANTHER" id="PTHR43163:SF6">
    <property type="entry name" value="DIPEPTIDE TRANSPORT SYSTEM PERMEASE PROTEIN DPPB-RELATED"/>
    <property type="match status" value="1"/>
</dbReference>
<dbReference type="InterPro" id="IPR035906">
    <property type="entry name" value="MetI-like_sf"/>
</dbReference>
<comment type="subunit">
    <text evidence="11">The complex is composed of two ATP-binding proteins (NikD and NikE), two transmembrane proteins (NikB and NikC) and a solute-binding protein (NikA).</text>
</comment>
<keyword evidence="9 13" id="KW-0472">Membrane</keyword>
<comment type="subcellular location">
    <subcellularLocation>
        <location evidence="1 13">Cell membrane</location>
        <topology evidence="1 13">Multi-pass membrane protein</topology>
    </subcellularLocation>
</comment>
<evidence type="ECO:0000256" key="10">
    <source>
        <dbReference type="ARBA" id="ARBA00024202"/>
    </source>
</evidence>
<comment type="similarity">
    <text evidence="10">Belongs to the binding-protein-dependent transport system permease family. OppBC subfamily.</text>
</comment>
<dbReference type="AlphaFoldDB" id="K6P402"/>
<evidence type="ECO:0000256" key="1">
    <source>
        <dbReference type="ARBA" id="ARBA00004651"/>
    </source>
</evidence>
<feature type="transmembrane region" description="Helical" evidence="13">
    <location>
        <begin position="100"/>
        <end position="123"/>
    </location>
</feature>
<dbReference type="InterPro" id="IPR045621">
    <property type="entry name" value="BPD_transp_1_N"/>
</dbReference>
<keyword evidence="5 13" id="KW-0812">Transmembrane</keyword>
<sequence>MWRYVLRRLTGAVVVLFLTTLFVAYAVRLSGDPTVAMFQGGSAPTPDQLAQMRAALGIDRPFWQQYTDFVVGAVQGDMGTSFRTGQPVWAMIVERLPATVMLAVSAMAVAILISFPLGVAAALRHGQWVDSFSRLLSLFGLSFPNFWLAIMFMLIFAVRLGWFPPSGFDGWRSLVLPAVTLGIILSATLVRLVRSSMLEVLGQPYIETARAKGVPEWRVVVAHGLRNALIPTVTFVGLQFGALLGGTVILEKVFAWPGLGQLALDAVGYRDYPVVQGVVTVLAAVTVLTNLLVDLSYGLLDPRVKVEGGASS</sequence>
<dbReference type="InterPro" id="IPR050045">
    <property type="entry name" value="Opp2B"/>
</dbReference>
<evidence type="ECO:0000256" key="11">
    <source>
        <dbReference type="ARBA" id="ARBA00038669"/>
    </source>
</evidence>
<evidence type="ECO:0000256" key="2">
    <source>
        <dbReference type="ARBA" id="ARBA00022448"/>
    </source>
</evidence>
<keyword evidence="3" id="KW-1003">Cell membrane</keyword>
<dbReference type="PROSITE" id="PS50928">
    <property type="entry name" value="ABC_TM1"/>
    <property type="match status" value="1"/>
</dbReference>
<feature type="transmembrane region" description="Helical" evidence="13">
    <location>
        <begin position="228"/>
        <end position="250"/>
    </location>
</feature>